<protein>
    <submittedName>
        <fullName evidence="2">Uncharacterized protein</fullName>
    </submittedName>
</protein>
<gene>
    <name evidence="2" type="ORF">GWK47_043055</name>
</gene>
<accession>A0A8J5CZT5</accession>
<evidence type="ECO:0000313" key="3">
    <source>
        <dbReference type="Proteomes" id="UP000770661"/>
    </source>
</evidence>
<name>A0A8J5CZT5_CHIOP</name>
<dbReference type="Proteomes" id="UP000770661">
    <property type="component" value="Unassembled WGS sequence"/>
</dbReference>
<comment type="caution">
    <text evidence="2">The sequence shown here is derived from an EMBL/GenBank/DDBJ whole genome shotgun (WGS) entry which is preliminary data.</text>
</comment>
<feature type="chain" id="PRO_5035188908" evidence="1">
    <location>
        <begin position="17"/>
        <end position="157"/>
    </location>
</feature>
<evidence type="ECO:0000256" key="1">
    <source>
        <dbReference type="SAM" id="SignalP"/>
    </source>
</evidence>
<keyword evidence="1" id="KW-0732">Signal</keyword>
<feature type="signal peptide" evidence="1">
    <location>
        <begin position="1"/>
        <end position="16"/>
    </location>
</feature>
<sequence>MGGMVVVVAAAVVLQALQEAIEHLLGDLTPSSLQVRKSGEAEIGVEVVSHRVEGSADGEGVRCAAELQLCRCSQGVLWHLRLLDVHLHHVALRALGRRSECGAWSRAGGTPAAALRLPASKWRLPDCHIPGFPDDAHRKAARWLVNEKGDVRMVAGD</sequence>
<reference evidence="2" key="1">
    <citation type="submission" date="2020-07" db="EMBL/GenBank/DDBJ databases">
        <title>The High-quality genome of the commercially important snow crab, Chionoecetes opilio.</title>
        <authorList>
            <person name="Jeong J.-H."/>
            <person name="Ryu S."/>
        </authorList>
    </citation>
    <scope>NUCLEOTIDE SEQUENCE</scope>
    <source>
        <strain evidence="2">MADBK_172401_WGS</strain>
        <tissue evidence="2">Digestive gland</tissue>
    </source>
</reference>
<dbReference type="EMBL" id="JACEEZ010008518">
    <property type="protein sequence ID" value="KAG0723240.1"/>
    <property type="molecule type" value="Genomic_DNA"/>
</dbReference>
<organism evidence="2 3">
    <name type="scientific">Chionoecetes opilio</name>
    <name type="common">Atlantic snow crab</name>
    <name type="synonym">Cancer opilio</name>
    <dbReference type="NCBI Taxonomy" id="41210"/>
    <lineage>
        <taxon>Eukaryota</taxon>
        <taxon>Metazoa</taxon>
        <taxon>Ecdysozoa</taxon>
        <taxon>Arthropoda</taxon>
        <taxon>Crustacea</taxon>
        <taxon>Multicrustacea</taxon>
        <taxon>Malacostraca</taxon>
        <taxon>Eumalacostraca</taxon>
        <taxon>Eucarida</taxon>
        <taxon>Decapoda</taxon>
        <taxon>Pleocyemata</taxon>
        <taxon>Brachyura</taxon>
        <taxon>Eubrachyura</taxon>
        <taxon>Majoidea</taxon>
        <taxon>Majidae</taxon>
        <taxon>Chionoecetes</taxon>
    </lineage>
</organism>
<keyword evidence="3" id="KW-1185">Reference proteome</keyword>
<proteinExistence type="predicted"/>
<evidence type="ECO:0000313" key="2">
    <source>
        <dbReference type="EMBL" id="KAG0723240.1"/>
    </source>
</evidence>
<dbReference type="AlphaFoldDB" id="A0A8J5CZT5"/>